<name>A0A9W7CUU4_9STRA</name>
<accession>A0A9W7CUU4</accession>
<dbReference type="OrthoDB" id="127679at2759"/>
<organism evidence="4 5">
    <name type="scientific">Phytophthora fragariaefolia</name>
    <dbReference type="NCBI Taxonomy" id="1490495"/>
    <lineage>
        <taxon>Eukaryota</taxon>
        <taxon>Sar</taxon>
        <taxon>Stramenopiles</taxon>
        <taxon>Oomycota</taxon>
        <taxon>Peronosporomycetes</taxon>
        <taxon>Peronosporales</taxon>
        <taxon>Peronosporaceae</taxon>
        <taxon>Phytophthora</taxon>
    </lineage>
</organism>
<dbReference type="GO" id="GO:0004190">
    <property type="term" value="F:aspartic-type endopeptidase activity"/>
    <property type="evidence" value="ECO:0007669"/>
    <property type="project" value="InterPro"/>
</dbReference>
<dbReference type="Pfam" id="PF13650">
    <property type="entry name" value="Asp_protease_2"/>
    <property type="match status" value="1"/>
</dbReference>
<comment type="caution">
    <text evidence="4">The sequence shown here is derived from an EMBL/GenBank/DDBJ whole genome shotgun (WGS) entry which is preliminary data.</text>
</comment>
<reference evidence="4" key="1">
    <citation type="submission" date="2023-04" db="EMBL/GenBank/DDBJ databases">
        <title>Phytophthora fragariaefolia NBRC 109709.</title>
        <authorList>
            <person name="Ichikawa N."/>
            <person name="Sato H."/>
            <person name="Tonouchi N."/>
        </authorList>
    </citation>
    <scope>NUCLEOTIDE SEQUENCE</scope>
    <source>
        <strain evidence="4">NBRC 109709</strain>
    </source>
</reference>
<dbReference type="PROSITE" id="PS00141">
    <property type="entry name" value="ASP_PROTEASE"/>
    <property type="match status" value="1"/>
</dbReference>
<dbReference type="GO" id="GO:0006508">
    <property type="term" value="P:proteolysis"/>
    <property type="evidence" value="ECO:0007669"/>
    <property type="project" value="InterPro"/>
</dbReference>
<dbReference type="SUPFAM" id="SSF50630">
    <property type="entry name" value="Acid proteases"/>
    <property type="match status" value="1"/>
</dbReference>
<evidence type="ECO:0000256" key="1">
    <source>
        <dbReference type="ARBA" id="ARBA00022801"/>
    </source>
</evidence>
<dbReference type="Gene3D" id="2.40.70.10">
    <property type="entry name" value="Acid Proteases"/>
    <property type="match status" value="1"/>
</dbReference>
<gene>
    <name evidence="4" type="ORF">Pfra01_001413700</name>
</gene>
<dbReference type="EMBL" id="BSXT01001469">
    <property type="protein sequence ID" value="GMF42748.1"/>
    <property type="molecule type" value="Genomic_DNA"/>
</dbReference>
<proteinExistence type="predicted"/>
<sequence length="188" mass="20947">MTRVPISRSYQGSCPERHAERPASVCPEDTSGRRAKSRSAVKLVSPLNDDPERAGLKHSQGLCVLVYVGPELRRRRKSDNQQCMTTLIQDGPGDPGRDRPEWLYPESERLVELALRPGGRYGWWESHEAEDRCEVATVHGAVNNCQTKILLDTGASVSMISLDLARRLKLNLRMRDSIRVSGLGGVPM</sequence>
<dbReference type="InterPro" id="IPR021109">
    <property type="entry name" value="Peptidase_aspartic_dom_sf"/>
</dbReference>
<feature type="domain" description="Peptidase A2" evidence="3">
    <location>
        <begin position="147"/>
        <end position="188"/>
    </location>
</feature>
<evidence type="ECO:0000313" key="4">
    <source>
        <dbReference type="EMBL" id="GMF42748.1"/>
    </source>
</evidence>
<evidence type="ECO:0000256" key="2">
    <source>
        <dbReference type="SAM" id="MobiDB-lite"/>
    </source>
</evidence>
<keyword evidence="5" id="KW-1185">Reference proteome</keyword>
<dbReference type="InterPro" id="IPR001969">
    <property type="entry name" value="Aspartic_peptidase_AS"/>
</dbReference>
<dbReference type="InterPro" id="IPR001995">
    <property type="entry name" value="Peptidase_A2_cat"/>
</dbReference>
<evidence type="ECO:0000259" key="3">
    <source>
        <dbReference type="PROSITE" id="PS50175"/>
    </source>
</evidence>
<feature type="region of interest" description="Disordered" evidence="2">
    <location>
        <begin position="1"/>
        <end position="53"/>
    </location>
</feature>
<keyword evidence="1" id="KW-0378">Hydrolase</keyword>
<dbReference type="AlphaFoldDB" id="A0A9W7CUU4"/>
<protein>
    <submittedName>
        <fullName evidence="4">Unnamed protein product</fullName>
    </submittedName>
</protein>
<evidence type="ECO:0000313" key="5">
    <source>
        <dbReference type="Proteomes" id="UP001165121"/>
    </source>
</evidence>
<dbReference type="PROSITE" id="PS50175">
    <property type="entry name" value="ASP_PROT_RETROV"/>
    <property type="match status" value="1"/>
</dbReference>
<dbReference type="Proteomes" id="UP001165121">
    <property type="component" value="Unassembled WGS sequence"/>
</dbReference>